<gene>
    <name evidence="3" type="ORF">ACAOBT_LOCUS20430</name>
</gene>
<feature type="compositionally biased region" description="Basic and acidic residues" evidence="1">
    <location>
        <begin position="101"/>
        <end position="110"/>
    </location>
</feature>
<dbReference type="InterPro" id="IPR029526">
    <property type="entry name" value="PGBD"/>
</dbReference>
<feature type="region of interest" description="Disordered" evidence="1">
    <location>
        <begin position="60"/>
        <end position="117"/>
    </location>
</feature>
<keyword evidence="4" id="KW-1185">Reference proteome</keyword>
<dbReference type="Proteomes" id="UP001152888">
    <property type="component" value="Unassembled WGS sequence"/>
</dbReference>
<evidence type="ECO:0000313" key="4">
    <source>
        <dbReference type="Proteomes" id="UP001152888"/>
    </source>
</evidence>
<accession>A0A9P0PS42</accession>
<evidence type="ECO:0000259" key="2">
    <source>
        <dbReference type="Pfam" id="PF13843"/>
    </source>
</evidence>
<reference evidence="3" key="1">
    <citation type="submission" date="2022-03" db="EMBL/GenBank/DDBJ databases">
        <authorList>
            <person name="Sayadi A."/>
        </authorList>
    </citation>
    <scope>NUCLEOTIDE SEQUENCE</scope>
</reference>
<name>A0A9P0PS42_ACAOB</name>
<sequence>MERHVSLRRKGTQLVVGIAPPEVSDDEYLPESDSEEVLETCIPLLDSMYDSDDEIPLSELKNRAKGVAPDNDDTSSDDNDLPVASFASPVREDNTPPLWKDVPKGSEKEIPNFTSPKQSSGTVLAPLDYFKYFFDDDLLEHIVYQSNLYCTQNRPYKALRLSVSELEQFIGVTIFMSVFDLHRTRSYWSNKSRIAQIADIMSRDRYEEIRRFIHFNNNDNMPDRNDKERDKLYKIRPVIEALVTKCKTIPLQGQMFCVDEQIVPFKGHSTLKTYNPKKPHKWGYKIFALCDINGTIYNFDIYQGTIKPKPDHRDIGASSNIVLQLASILPSHQNYLLYFDNWFSSPLLLVELQKRGIGSIGTIRLNRFQGCTFSDDRLMKRRGRGCYEEKQAVIDGIEVRAIKWFDNKGVTLATTFSSAEPPTSVERWDKVNKKKIIIQKPLAVDVYNKFMGGVDLLDGQIAYYRIFIRSRKFYMRFFYHFIDMMVINAWNMYKNDCKEEGLSKKDTEDQLEFRTSVAYSLCRYEKDLSRKRGRPSNEGDSVGYSHALKKKRGPTAPIPAFNVRRDQTAHYPLVTEERLRCKFPLCNQLSSVKCEKCNVHLCLRKSKNCFKQFHI</sequence>
<dbReference type="AlphaFoldDB" id="A0A9P0PS42"/>
<protein>
    <recommendedName>
        <fullName evidence="2">PiggyBac transposable element-derived protein domain-containing protein</fullName>
    </recommendedName>
</protein>
<evidence type="ECO:0000256" key="1">
    <source>
        <dbReference type="SAM" id="MobiDB-lite"/>
    </source>
</evidence>
<dbReference type="EMBL" id="CAKOFQ010007121">
    <property type="protein sequence ID" value="CAH1991667.1"/>
    <property type="molecule type" value="Genomic_DNA"/>
</dbReference>
<dbReference type="OrthoDB" id="6773491at2759"/>
<feature type="region of interest" description="Disordered" evidence="1">
    <location>
        <begin position="530"/>
        <end position="559"/>
    </location>
</feature>
<dbReference type="PANTHER" id="PTHR47272:SF1">
    <property type="entry name" value="PIGGYBAC TRANSPOSABLE ELEMENT-DERIVED PROTEIN 3-LIKE"/>
    <property type="match status" value="1"/>
</dbReference>
<proteinExistence type="predicted"/>
<organism evidence="3 4">
    <name type="scientific">Acanthoscelides obtectus</name>
    <name type="common">Bean weevil</name>
    <name type="synonym">Bruchus obtectus</name>
    <dbReference type="NCBI Taxonomy" id="200917"/>
    <lineage>
        <taxon>Eukaryota</taxon>
        <taxon>Metazoa</taxon>
        <taxon>Ecdysozoa</taxon>
        <taxon>Arthropoda</taxon>
        <taxon>Hexapoda</taxon>
        <taxon>Insecta</taxon>
        <taxon>Pterygota</taxon>
        <taxon>Neoptera</taxon>
        <taxon>Endopterygota</taxon>
        <taxon>Coleoptera</taxon>
        <taxon>Polyphaga</taxon>
        <taxon>Cucujiformia</taxon>
        <taxon>Chrysomeloidea</taxon>
        <taxon>Chrysomelidae</taxon>
        <taxon>Bruchinae</taxon>
        <taxon>Bruchini</taxon>
        <taxon>Acanthoscelides</taxon>
    </lineage>
</organism>
<comment type="caution">
    <text evidence="3">The sequence shown here is derived from an EMBL/GenBank/DDBJ whole genome shotgun (WGS) entry which is preliminary data.</text>
</comment>
<evidence type="ECO:0000313" key="3">
    <source>
        <dbReference type="EMBL" id="CAH1991667.1"/>
    </source>
</evidence>
<dbReference type="PANTHER" id="PTHR47272">
    <property type="entry name" value="DDE_TNP_1_7 DOMAIN-CONTAINING PROTEIN"/>
    <property type="match status" value="1"/>
</dbReference>
<feature type="domain" description="PiggyBac transposable element-derived protein" evidence="2">
    <location>
        <begin position="126"/>
        <end position="490"/>
    </location>
</feature>
<feature type="compositionally biased region" description="Acidic residues" evidence="1">
    <location>
        <begin position="70"/>
        <end position="80"/>
    </location>
</feature>
<dbReference type="Pfam" id="PF13843">
    <property type="entry name" value="DDE_Tnp_1_7"/>
    <property type="match status" value="1"/>
</dbReference>